<proteinExistence type="predicted"/>
<feature type="compositionally biased region" description="Basic and acidic residues" evidence="1">
    <location>
        <begin position="46"/>
        <end position="55"/>
    </location>
</feature>
<feature type="compositionally biased region" description="Basic residues" evidence="1">
    <location>
        <begin position="13"/>
        <end position="36"/>
    </location>
</feature>
<evidence type="ECO:0000256" key="1">
    <source>
        <dbReference type="SAM" id="MobiDB-lite"/>
    </source>
</evidence>
<evidence type="ECO:0000313" key="3">
    <source>
        <dbReference type="Proteomes" id="UP001066276"/>
    </source>
</evidence>
<protein>
    <submittedName>
        <fullName evidence="2">Uncharacterized protein</fullName>
    </submittedName>
</protein>
<accession>A0AAV7W9V6</accession>
<sequence length="150" mass="16960">MVRGLLKLLKKRNRKGCHRMTRRQRKSRPRRWKRKSQYSSQALDMTTRRQQEAEAGHALGRAWPNQVGYGQVLDAPARFTGKINRKREGGTAGSLGVLFRRVPGIVAGLLGSWKKSSLVLFFQVRVSVFLSLLRGVLPPFLGVHPLFTAP</sequence>
<name>A0AAV7W9V6_PLEWA</name>
<gene>
    <name evidence="2" type="ORF">NDU88_004765</name>
</gene>
<evidence type="ECO:0000313" key="2">
    <source>
        <dbReference type="EMBL" id="KAJ1209387.1"/>
    </source>
</evidence>
<keyword evidence="3" id="KW-1185">Reference proteome</keyword>
<dbReference type="AlphaFoldDB" id="A0AAV7W9V6"/>
<feature type="region of interest" description="Disordered" evidence="1">
    <location>
        <begin position="13"/>
        <end position="57"/>
    </location>
</feature>
<dbReference type="Proteomes" id="UP001066276">
    <property type="component" value="Chromosome 1_2"/>
</dbReference>
<reference evidence="2" key="1">
    <citation type="journal article" date="2022" name="bioRxiv">
        <title>Sequencing and chromosome-scale assembly of the giantPleurodeles waltlgenome.</title>
        <authorList>
            <person name="Brown T."/>
            <person name="Elewa A."/>
            <person name="Iarovenko S."/>
            <person name="Subramanian E."/>
            <person name="Araus A.J."/>
            <person name="Petzold A."/>
            <person name="Susuki M."/>
            <person name="Suzuki K.-i.T."/>
            <person name="Hayashi T."/>
            <person name="Toyoda A."/>
            <person name="Oliveira C."/>
            <person name="Osipova E."/>
            <person name="Leigh N.D."/>
            <person name="Simon A."/>
            <person name="Yun M.H."/>
        </authorList>
    </citation>
    <scope>NUCLEOTIDE SEQUENCE</scope>
    <source>
        <strain evidence="2">20211129_DDA</strain>
        <tissue evidence="2">Liver</tissue>
    </source>
</reference>
<comment type="caution">
    <text evidence="2">The sequence shown here is derived from an EMBL/GenBank/DDBJ whole genome shotgun (WGS) entry which is preliminary data.</text>
</comment>
<organism evidence="2 3">
    <name type="scientific">Pleurodeles waltl</name>
    <name type="common">Iberian ribbed newt</name>
    <dbReference type="NCBI Taxonomy" id="8319"/>
    <lineage>
        <taxon>Eukaryota</taxon>
        <taxon>Metazoa</taxon>
        <taxon>Chordata</taxon>
        <taxon>Craniata</taxon>
        <taxon>Vertebrata</taxon>
        <taxon>Euteleostomi</taxon>
        <taxon>Amphibia</taxon>
        <taxon>Batrachia</taxon>
        <taxon>Caudata</taxon>
        <taxon>Salamandroidea</taxon>
        <taxon>Salamandridae</taxon>
        <taxon>Pleurodelinae</taxon>
        <taxon>Pleurodeles</taxon>
    </lineage>
</organism>
<dbReference type="EMBL" id="JANPWB010000002">
    <property type="protein sequence ID" value="KAJ1209387.1"/>
    <property type="molecule type" value="Genomic_DNA"/>
</dbReference>